<keyword evidence="4" id="KW-1185">Reference proteome</keyword>
<proteinExistence type="predicted"/>
<organism evidence="3 4">
    <name type="scientific">Polymorphospora lycopeni</name>
    <dbReference type="NCBI Taxonomy" id="3140240"/>
    <lineage>
        <taxon>Bacteria</taxon>
        <taxon>Bacillati</taxon>
        <taxon>Actinomycetota</taxon>
        <taxon>Actinomycetes</taxon>
        <taxon>Micromonosporales</taxon>
        <taxon>Micromonosporaceae</taxon>
        <taxon>Polymorphospora</taxon>
    </lineage>
</organism>
<name>A0ABV5D2I6_9ACTN</name>
<comment type="caution">
    <text evidence="3">The sequence shown here is derived from an EMBL/GenBank/DDBJ whole genome shotgun (WGS) entry which is preliminary data.</text>
</comment>
<evidence type="ECO:0000259" key="2">
    <source>
        <dbReference type="Pfam" id="PF13340"/>
    </source>
</evidence>
<evidence type="ECO:0000256" key="1">
    <source>
        <dbReference type="SAM" id="MobiDB-lite"/>
    </source>
</evidence>
<sequence>MGTARPTGAKGQPGRQGGRRLVHPRCGIIDAIRYLAHNGGVWRALSADFPPGQTVYDYHARWTGDGTVNRVHNAVRDQVGTTEGDGRDLAAAIIDSQSVRSAETVTATGRRYDAGKKTSDAELLSSSGR</sequence>
<feature type="region of interest" description="Disordered" evidence="1">
    <location>
        <begin position="110"/>
        <end position="129"/>
    </location>
</feature>
<dbReference type="RefSeq" id="WP_375737229.1">
    <property type="nucleotide sequence ID" value="NZ_JBCGDC010000253.1"/>
</dbReference>
<dbReference type="Pfam" id="PF13340">
    <property type="entry name" value="DUF4096"/>
    <property type="match status" value="1"/>
</dbReference>
<feature type="domain" description="Insertion element IS402-like" evidence="2">
    <location>
        <begin position="14"/>
        <end position="72"/>
    </location>
</feature>
<dbReference type="PANTHER" id="PTHR30007">
    <property type="entry name" value="PHP DOMAIN PROTEIN"/>
    <property type="match status" value="1"/>
</dbReference>
<evidence type="ECO:0000313" key="4">
    <source>
        <dbReference type="Proteomes" id="UP001582793"/>
    </source>
</evidence>
<feature type="compositionally biased region" description="Basic and acidic residues" evidence="1">
    <location>
        <begin position="110"/>
        <end position="120"/>
    </location>
</feature>
<evidence type="ECO:0000313" key="3">
    <source>
        <dbReference type="EMBL" id="MFB6398468.1"/>
    </source>
</evidence>
<protein>
    <submittedName>
        <fullName evidence="3">Transposase</fullName>
    </submittedName>
</protein>
<feature type="region of interest" description="Disordered" evidence="1">
    <location>
        <begin position="1"/>
        <end position="21"/>
    </location>
</feature>
<dbReference type="InterPro" id="IPR025161">
    <property type="entry name" value="IS402-like_dom"/>
</dbReference>
<dbReference type="Proteomes" id="UP001582793">
    <property type="component" value="Unassembled WGS sequence"/>
</dbReference>
<gene>
    <name evidence="3" type="ORF">AAFH96_36155</name>
</gene>
<dbReference type="EMBL" id="JBCGDC010000253">
    <property type="protein sequence ID" value="MFB6398468.1"/>
    <property type="molecule type" value="Genomic_DNA"/>
</dbReference>
<dbReference type="PANTHER" id="PTHR30007:SF0">
    <property type="entry name" value="TRANSPOSASE"/>
    <property type="match status" value="1"/>
</dbReference>
<accession>A0ABV5D2I6</accession>
<reference evidence="3 4" key="1">
    <citation type="submission" date="2024-04" db="EMBL/GenBank/DDBJ databases">
        <title>Polymorphospora sp. isolated from Baiyangdian Lake in Xiong'an New Area.</title>
        <authorList>
            <person name="Zhang X."/>
            <person name="Liu J."/>
        </authorList>
    </citation>
    <scope>NUCLEOTIDE SEQUENCE [LARGE SCALE GENOMIC DNA]</scope>
    <source>
        <strain evidence="3 4">2-325</strain>
    </source>
</reference>